<reference evidence="15 16" key="1">
    <citation type="submission" date="2016-03" db="EMBL/GenBank/DDBJ databases">
        <title>Trachymyrmex septentrionalis WGS genome.</title>
        <authorList>
            <person name="Nygaard S."/>
            <person name="Hu H."/>
            <person name="Boomsma J."/>
            <person name="Zhang G."/>
        </authorList>
    </citation>
    <scope>NUCLEOTIDE SEQUENCE [LARGE SCALE GENOMIC DNA]</scope>
    <source>
        <strain evidence="15">Tsep2-gDNA-1</strain>
        <tissue evidence="15">Whole body</tissue>
    </source>
</reference>
<dbReference type="InterPro" id="IPR014782">
    <property type="entry name" value="Peptidase_M1_dom"/>
</dbReference>
<sequence>DIARVLHIHLDLFVDFDETVLRGKAILLIDMKRGYDEIVNIYQLNEDKMYVTDYKSGDHLEYSVTQNVDSVGSKFLIRIPQLYKGPFTEYKYQYCITPYKFNYNCIIQIEYETRKDSPALYWLRSDQTSDGTHPLLITNNTFIYARGILPCQDSPSVRFTFTAEISVPSNFNSVIICGRTSKQMIHDGDRHKFIFFEKFPVPSYAMIIMVGSLERILIYINLKRTVNLWIEKKYIEQSTTAFINFRHIFNIAKEYCGPLYNCTEYNICVLPPNIPEIELQCLTTIFVSSTLLNEDSFLICSTLAQKVAQSWTGGVVTCENFQHLWLNKSFSTFISRKIIHRMYEKNLICNQMSFLERKTINDLIIKISLLDIDSEQKLVPNLKNILPKDITKYVIDELGYILLNYLDYLLGSQYFKLYLKSYLYNFRFKSINTNVWMNYLCDFFDDKEILKSKLDKWFYGPNLSLISIEDLCTLYPELHLKMEVNQRYLLTKQWATTEEFNNFTYLLTKLKLYNNLERKEFLSDLYASNTVLPVAKLWWLHRVFPLDEQTCENRLLLLRLYIKNKWLEMIQPALKFAREYCSPTFACPIFRELYELEETRYLAISGFTAIVEKRCKMLSQTMEEVASILKINLKDIYVLTSEESTLHVKPDNDASNQEEIEMN</sequence>
<dbReference type="Proteomes" id="UP000078541">
    <property type="component" value="Unassembled WGS sequence"/>
</dbReference>
<evidence type="ECO:0000256" key="9">
    <source>
        <dbReference type="ARBA" id="ARBA00022801"/>
    </source>
</evidence>
<dbReference type="InterPro" id="IPR027268">
    <property type="entry name" value="Peptidase_M4/M1_CTD_sf"/>
</dbReference>
<evidence type="ECO:0000256" key="2">
    <source>
        <dbReference type="ARBA" id="ARBA00004496"/>
    </source>
</evidence>
<gene>
    <name evidence="15" type="ORF">ALC56_10134</name>
</gene>
<keyword evidence="16" id="KW-1185">Reference proteome</keyword>
<comment type="subcellular location">
    <subcellularLocation>
        <location evidence="3">Cell membrane</location>
        <topology evidence="3">Lipid-anchor</topology>
        <topology evidence="3">GPI-anchor</topology>
    </subcellularLocation>
    <subcellularLocation>
        <location evidence="2">Cytoplasm</location>
    </subcellularLocation>
</comment>
<keyword evidence="8" id="KW-0479">Metal-binding</keyword>
<keyword evidence="6" id="KW-0472">Membrane</keyword>
<dbReference type="Gene3D" id="1.10.390.10">
    <property type="entry name" value="Neutral Protease Domain 2"/>
    <property type="match status" value="1"/>
</dbReference>
<dbReference type="Pfam" id="PF17900">
    <property type="entry name" value="Peptidase_M1_N"/>
    <property type="match status" value="1"/>
</dbReference>
<proteinExistence type="inferred from homology"/>
<dbReference type="PANTHER" id="PTHR45726">
    <property type="entry name" value="LEUKOTRIENE A-4 HYDROLASE"/>
    <property type="match status" value="1"/>
</dbReference>
<dbReference type="GO" id="GO:0005829">
    <property type="term" value="C:cytosol"/>
    <property type="evidence" value="ECO:0007669"/>
    <property type="project" value="TreeGrafter"/>
</dbReference>
<dbReference type="Gene3D" id="3.30.2010.30">
    <property type="match status" value="1"/>
</dbReference>
<dbReference type="EMBL" id="KQ981805">
    <property type="protein sequence ID" value="KYN35576.1"/>
    <property type="molecule type" value="Genomic_DNA"/>
</dbReference>
<organism evidence="15 16">
    <name type="scientific">Trachymyrmex septentrionalis</name>
    <dbReference type="NCBI Taxonomy" id="34720"/>
    <lineage>
        <taxon>Eukaryota</taxon>
        <taxon>Metazoa</taxon>
        <taxon>Ecdysozoa</taxon>
        <taxon>Arthropoda</taxon>
        <taxon>Hexapoda</taxon>
        <taxon>Insecta</taxon>
        <taxon>Pterygota</taxon>
        <taxon>Neoptera</taxon>
        <taxon>Endopterygota</taxon>
        <taxon>Hymenoptera</taxon>
        <taxon>Apocrita</taxon>
        <taxon>Aculeata</taxon>
        <taxon>Formicoidea</taxon>
        <taxon>Formicidae</taxon>
        <taxon>Myrmicinae</taxon>
        <taxon>Trachymyrmex</taxon>
    </lineage>
</organism>
<dbReference type="Pfam" id="PF01433">
    <property type="entry name" value="Peptidase_M1"/>
    <property type="match status" value="1"/>
</dbReference>
<evidence type="ECO:0000256" key="12">
    <source>
        <dbReference type="ARBA" id="ARBA00023288"/>
    </source>
</evidence>
<dbReference type="Gene3D" id="2.60.40.1730">
    <property type="entry name" value="tricorn interacting facor f3 domain"/>
    <property type="match status" value="1"/>
</dbReference>
<dbReference type="InterPro" id="IPR042097">
    <property type="entry name" value="Aminopeptidase_N-like_N_sf"/>
</dbReference>
<keyword evidence="5" id="KW-0963">Cytoplasm</keyword>
<keyword evidence="6" id="KW-0325">Glycoprotein</keyword>
<dbReference type="SUPFAM" id="SSF63737">
    <property type="entry name" value="Leukotriene A4 hydrolase N-terminal domain"/>
    <property type="match status" value="1"/>
</dbReference>
<protein>
    <submittedName>
        <fullName evidence="15">Leukotriene A-4 hydrolase</fullName>
    </submittedName>
</protein>
<keyword evidence="10" id="KW-0862">Zinc</keyword>
<dbReference type="InterPro" id="IPR034015">
    <property type="entry name" value="M1_LTA4H"/>
</dbReference>
<evidence type="ECO:0000256" key="10">
    <source>
        <dbReference type="ARBA" id="ARBA00022833"/>
    </source>
</evidence>
<dbReference type="Gene3D" id="1.25.40.320">
    <property type="entry name" value="Peptidase M1, leukotriene A4 hydrolase/aminopeptidase C-terminal domain"/>
    <property type="match status" value="1"/>
</dbReference>
<keyword evidence="9 15" id="KW-0378">Hydrolase</keyword>
<dbReference type="InterPro" id="IPR038502">
    <property type="entry name" value="M1_LTA-4_hydro/amino_C_sf"/>
</dbReference>
<feature type="domain" description="Aminopeptidase N-like N-terminal" evidence="14">
    <location>
        <begin position="102"/>
        <end position="204"/>
    </location>
</feature>
<evidence type="ECO:0000256" key="11">
    <source>
        <dbReference type="ARBA" id="ARBA00023049"/>
    </source>
</evidence>
<name>A0A195F5A6_9HYME</name>
<dbReference type="InterPro" id="IPR045357">
    <property type="entry name" value="Aminopeptidase_N-like_N"/>
</dbReference>
<evidence type="ECO:0000259" key="14">
    <source>
        <dbReference type="Pfam" id="PF17900"/>
    </source>
</evidence>
<evidence type="ECO:0000256" key="4">
    <source>
        <dbReference type="ARBA" id="ARBA00010136"/>
    </source>
</evidence>
<feature type="domain" description="Peptidase M1 membrane alanine aminopeptidase" evidence="13">
    <location>
        <begin position="249"/>
        <end position="442"/>
    </location>
</feature>
<dbReference type="GO" id="GO:0004301">
    <property type="term" value="F:epoxide hydrolase activity"/>
    <property type="evidence" value="ECO:0007669"/>
    <property type="project" value="TreeGrafter"/>
</dbReference>
<dbReference type="GO" id="GO:0008270">
    <property type="term" value="F:zinc ion binding"/>
    <property type="evidence" value="ECO:0007669"/>
    <property type="project" value="InterPro"/>
</dbReference>
<keyword evidence="12" id="KW-0449">Lipoprotein</keyword>
<feature type="non-terminal residue" evidence="15">
    <location>
        <position position="1"/>
    </location>
</feature>
<evidence type="ECO:0000256" key="5">
    <source>
        <dbReference type="ARBA" id="ARBA00022490"/>
    </source>
</evidence>
<dbReference type="SUPFAM" id="SSF48371">
    <property type="entry name" value="ARM repeat"/>
    <property type="match status" value="1"/>
</dbReference>
<evidence type="ECO:0000256" key="1">
    <source>
        <dbReference type="ARBA" id="ARBA00001947"/>
    </source>
</evidence>
<evidence type="ECO:0000256" key="6">
    <source>
        <dbReference type="ARBA" id="ARBA00022622"/>
    </source>
</evidence>
<dbReference type="GO" id="GO:0098552">
    <property type="term" value="C:side of membrane"/>
    <property type="evidence" value="ECO:0007669"/>
    <property type="project" value="UniProtKB-KW"/>
</dbReference>
<evidence type="ECO:0000313" key="16">
    <source>
        <dbReference type="Proteomes" id="UP000078541"/>
    </source>
</evidence>
<dbReference type="PRINTS" id="PR00756">
    <property type="entry name" value="ALADIPTASE"/>
</dbReference>
<evidence type="ECO:0000256" key="7">
    <source>
        <dbReference type="ARBA" id="ARBA00022670"/>
    </source>
</evidence>
<dbReference type="AlphaFoldDB" id="A0A195F5A6"/>
<evidence type="ECO:0000313" key="15">
    <source>
        <dbReference type="EMBL" id="KYN35576.1"/>
    </source>
</evidence>
<keyword evidence="11" id="KW-0482">Metalloprotease</keyword>
<dbReference type="PANTHER" id="PTHR45726:SF3">
    <property type="entry name" value="LEUKOTRIENE A-4 HYDROLASE"/>
    <property type="match status" value="1"/>
</dbReference>
<evidence type="ECO:0000256" key="3">
    <source>
        <dbReference type="ARBA" id="ARBA00004609"/>
    </source>
</evidence>
<dbReference type="GO" id="GO:0043171">
    <property type="term" value="P:peptide catabolic process"/>
    <property type="evidence" value="ECO:0007669"/>
    <property type="project" value="TreeGrafter"/>
</dbReference>
<keyword evidence="6" id="KW-0336">GPI-anchor</keyword>
<dbReference type="STRING" id="34720.A0A195F5A6"/>
<dbReference type="GO" id="GO:0006508">
    <property type="term" value="P:proteolysis"/>
    <property type="evidence" value="ECO:0007669"/>
    <property type="project" value="UniProtKB-KW"/>
</dbReference>
<evidence type="ECO:0000259" key="13">
    <source>
        <dbReference type="Pfam" id="PF01433"/>
    </source>
</evidence>
<keyword evidence="7" id="KW-0645">Protease</keyword>
<dbReference type="InterPro" id="IPR001930">
    <property type="entry name" value="Peptidase_M1"/>
</dbReference>
<dbReference type="InterPro" id="IPR016024">
    <property type="entry name" value="ARM-type_fold"/>
</dbReference>
<accession>A0A195F5A6</accession>
<comment type="cofactor">
    <cofactor evidence="1">
        <name>Zn(2+)</name>
        <dbReference type="ChEBI" id="CHEBI:29105"/>
    </cofactor>
</comment>
<comment type="similarity">
    <text evidence="4">Belongs to the peptidase M1 family.</text>
</comment>
<dbReference type="GO" id="GO:0005886">
    <property type="term" value="C:plasma membrane"/>
    <property type="evidence" value="ECO:0007669"/>
    <property type="project" value="UniProtKB-SubCell"/>
</dbReference>
<dbReference type="GO" id="GO:0004177">
    <property type="term" value="F:aminopeptidase activity"/>
    <property type="evidence" value="ECO:0007669"/>
    <property type="project" value="TreeGrafter"/>
</dbReference>
<dbReference type="SUPFAM" id="SSF55486">
    <property type="entry name" value="Metalloproteases ('zincins'), catalytic domain"/>
    <property type="match status" value="1"/>
</dbReference>
<evidence type="ECO:0000256" key="8">
    <source>
        <dbReference type="ARBA" id="ARBA00022723"/>
    </source>
</evidence>
<dbReference type="GO" id="GO:0008237">
    <property type="term" value="F:metallopeptidase activity"/>
    <property type="evidence" value="ECO:0007669"/>
    <property type="project" value="UniProtKB-KW"/>
</dbReference>